<comment type="catalytic activity">
    <reaction evidence="3">
        <text>adenosylcob(III)inamide + GTP = adenosylcob(III)inamide phosphate + GDP + H(+)</text>
        <dbReference type="Rhea" id="RHEA:15765"/>
        <dbReference type="ChEBI" id="CHEBI:2480"/>
        <dbReference type="ChEBI" id="CHEBI:15378"/>
        <dbReference type="ChEBI" id="CHEBI:37565"/>
        <dbReference type="ChEBI" id="CHEBI:58189"/>
        <dbReference type="ChEBI" id="CHEBI:58502"/>
        <dbReference type="EC" id="2.7.1.156"/>
    </reaction>
</comment>
<evidence type="ECO:0000256" key="13">
    <source>
        <dbReference type="ARBA" id="ARBA00023134"/>
    </source>
</evidence>
<dbReference type="PANTHER" id="PTHR34848">
    <property type="match status" value="1"/>
</dbReference>
<proteinExistence type="inferred from homology"/>
<dbReference type="CDD" id="cd00544">
    <property type="entry name" value="CobU"/>
    <property type="match status" value="1"/>
</dbReference>
<name>A0A841G728_9GAMM</name>
<evidence type="ECO:0000256" key="14">
    <source>
        <dbReference type="PIRNR" id="PIRNR006135"/>
    </source>
</evidence>
<evidence type="ECO:0000256" key="1">
    <source>
        <dbReference type="ARBA" id="ARBA00000312"/>
    </source>
</evidence>
<feature type="binding site" evidence="16">
    <location>
        <position position="81"/>
    </location>
    <ligand>
        <name>GTP</name>
        <dbReference type="ChEBI" id="CHEBI:37565"/>
    </ligand>
</feature>
<evidence type="ECO:0000313" key="17">
    <source>
        <dbReference type="EMBL" id="MBB6054718.1"/>
    </source>
</evidence>
<dbReference type="InterPro" id="IPR027417">
    <property type="entry name" value="P-loop_NTPase"/>
</dbReference>
<dbReference type="Pfam" id="PF02283">
    <property type="entry name" value="CobU"/>
    <property type="match status" value="1"/>
</dbReference>
<dbReference type="GO" id="GO:0009236">
    <property type="term" value="P:cobalamin biosynthetic process"/>
    <property type="evidence" value="ECO:0007669"/>
    <property type="project" value="UniProtKB-UniRule"/>
</dbReference>
<dbReference type="PANTHER" id="PTHR34848:SF1">
    <property type="entry name" value="BIFUNCTIONAL ADENOSYLCOBALAMIN BIOSYNTHESIS PROTEIN COBU"/>
    <property type="match status" value="1"/>
</dbReference>
<comment type="caution">
    <text evidence="17">The sequence shown here is derived from an EMBL/GenBank/DDBJ whole genome shotgun (WGS) entry which is preliminary data.</text>
</comment>
<evidence type="ECO:0000256" key="16">
    <source>
        <dbReference type="PIRSR" id="PIRSR006135-2"/>
    </source>
</evidence>
<comment type="pathway">
    <text evidence="6 14">Cofactor biosynthesis; adenosylcobalamin biosynthesis; adenosylcobalamin from cob(II)yrinate a,c-diamide: step 5/7.</text>
</comment>
<feature type="binding site" evidence="16">
    <location>
        <begin position="6"/>
        <end position="13"/>
    </location>
    <ligand>
        <name>GTP</name>
        <dbReference type="ChEBI" id="CHEBI:37565"/>
    </ligand>
</feature>
<dbReference type="SUPFAM" id="SSF52540">
    <property type="entry name" value="P-loop containing nucleoside triphosphate hydrolases"/>
    <property type="match status" value="1"/>
</dbReference>
<dbReference type="NCBIfam" id="NF004469">
    <property type="entry name" value="PRK05800.1"/>
    <property type="match status" value="1"/>
</dbReference>
<dbReference type="PIRSF" id="PIRSF006135">
    <property type="entry name" value="CobU"/>
    <property type="match status" value="1"/>
</dbReference>
<evidence type="ECO:0000256" key="15">
    <source>
        <dbReference type="PIRSR" id="PIRSR006135-1"/>
    </source>
</evidence>
<dbReference type="FunFam" id="3.40.50.300:FF:000632">
    <property type="entry name" value="Bifunctional adenosylcobalamin biosynthesis protein"/>
    <property type="match status" value="1"/>
</dbReference>
<dbReference type="InterPro" id="IPR003203">
    <property type="entry name" value="CobU/CobP"/>
</dbReference>
<dbReference type="UniPathway" id="UPA00148">
    <property type="reaction ID" value="UER00236"/>
</dbReference>
<accession>A0A841G728</accession>
<keyword evidence="13 14" id="KW-0342">GTP-binding</keyword>
<comment type="catalytic activity">
    <reaction evidence="2 14">
        <text>adenosylcob(III)inamide phosphate + GTP + H(+) = adenosylcob(III)inamide-GDP + diphosphate</text>
        <dbReference type="Rhea" id="RHEA:22712"/>
        <dbReference type="ChEBI" id="CHEBI:15378"/>
        <dbReference type="ChEBI" id="CHEBI:33019"/>
        <dbReference type="ChEBI" id="CHEBI:37565"/>
        <dbReference type="ChEBI" id="CHEBI:58502"/>
        <dbReference type="ChEBI" id="CHEBI:60487"/>
        <dbReference type="EC" id="2.7.7.62"/>
    </reaction>
</comment>
<evidence type="ECO:0000256" key="2">
    <source>
        <dbReference type="ARBA" id="ARBA00000711"/>
    </source>
</evidence>
<keyword evidence="12 14" id="KW-0067">ATP-binding</keyword>
<keyword evidence="10 14" id="KW-0547">Nucleotide-binding</keyword>
<dbReference type="EMBL" id="JACHGR010000002">
    <property type="protein sequence ID" value="MBB6054718.1"/>
    <property type="molecule type" value="Genomic_DNA"/>
</dbReference>
<comment type="pathway">
    <text evidence="5 14">Cofactor biosynthesis; adenosylcobalamin biosynthesis; adenosylcobalamin from cob(II)yrinate a,c-diamide: step 6/7.</text>
</comment>
<dbReference type="GO" id="GO:0005524">
    <property type="term" value="F:ATP binding"/>
    <property type="evidence" value="ECO:0007669"/>
    <property type="project" value="UniProtKB-UniRule"/>
</dbReference>
<dbReference type="GO" id="GO:0008820">
    <property type="term" value="F:cobinamide phosphate guanylyltransferase activity"/>
    <property type="evidence" value="ECO:0007669"/>
    <property type="project" value="UniProtKB-UniRule"/>
</dbReference>
<evidence type="ECO:0000256" key="6">
    <source>
        <dbReference type="ARBA" id="ARBA00005159"/>
    </source>
</evidence>
<evidence type="ECO:0000313" key="18">
    <source>
        <dbReference type="Proteomes" id="UP000585721"/>
    </source>
</evidence>
<keyword evidence="9 14" id="KW-0808">Transferase</keyword>
<feature type="binding site" evidence="16">
    <location>
        <position position="59"/>
    </location>
    <ligand>
        <name>GTP</name>
        <dbReference type="ChEBI" id="CHEBI:37565"/>
    </ligand>
</feature>
<dbReference type="GO" id="GO:0043752">
    <property type="term" value="F:adenosylcobinamide kinase activity"/>
    <property type="evidence" value="ECO:0007669"/>
    <property type="project" value="UniProtKB-EC"/>
</dbReference>
<comment type="similarity">
    <text evidence="7 14">Belongs to the CobU/CobP family.</text>
</comment>
<feature type="binding site" evidence="16">
    <location>
        <begin position="31"/>
        <end position="33"/>
    </location>
    <ligand>
        <name>GTP</name>
        <dbReference type="ChEBI" id="CHEBI:37565"/>
    </ligand>
</feature>
<comment type="function">
    <text evidence="4 14">Catalyzes ATP-dependent phosphorylation of adenosylcobinamide and addition of GMP to adenosylcobinamide phosphate.</text>
</comment>
<evidence type="ECO:0000256" key="10">
    <source>
        <dbReference type="ARBA" id="ARBA00022741"/>
    </source>
</evidence>
<feature type="active site" description="GMP-histidine intermediate" evidence="15">
    <location>
        <position position="47"/>
    </location>
</feature>
<evidence type="ECO:0000256" key="11">
    <source>
        <dbReference type="ARBA" id="ARBA00022777"/>
    </source>
</evidence>
<dbReference type="EC" id="2.7.7.62" evidence="14"/>
<evidence type="ECO:0000256" key="3">
    <source>
        <dbReference type="ARBA" id="ARBA00001522"/>
    </source>
</evidence>
<dbReference type="Proteomes" id="UP000585721">
    <property type="component" value="Unassembled WGS sequence"/>
</dbReference>
<keyword evidence="8 14" id="KW-0169">Cobalamin biosynthesis</keyword>
<keyword evidence="11 14" id="KW-0418">Kinase</keyword>
<protein>
    <recommendedName>
        <fullName evidence="14">Bifunctional adenosylcobalamin biosynthesis protein</fullName>
        <ecNumber evidence="14">2.7.1.156</ecNumber>
        <ecNumber evidence="14">2.7.7.62</ecNumber>
    </recommendedName>
</protein>
<evidence type="ECO:0000256" key="7">
    <source>
        <dbReference type="ARBA" id="ARBA00007490"/>
    </source>
</evidence>
<keyword evidence="17" id="KW-0548">Nucleotidyltransferase</keyword>
<evidence type="ECO:0000256" key="4">
    <source>
        <dbReference type="ARBA" id="ARBA00003889"/>
    </source>
</evidence>
<reference evidence="17 18" key="1">
    <citation type="submission" date="2020-08" db="EMBL/GenBank/DDBJ databases">
        <title>Genomic Encyclopedia of Type Strains, Phase IV (KMG-IV): sequencing the most valuable type-strain genomes for metagenomic binning, comparative biology and taxonomic classification.</title>
        <authorList>
            <person name="Goeker M."/>
        </authorList>
    </citation>
    <scope>NUCLEOTIDE SEQUENCE [LARGE SCALE GENOMIC DNA]</scope>
    <source>
        <strain evidence="17 18">DSM 22975</strain>
    </source>
</reference>
<keyword evidence="18" id="KW-1185">Reference proteome</keyword>
<comment type="catalytic activity">
    <reaction evidence="1 14">
        <text>adenosylcob(III)inamide + ATP = adenosylcob(III)inamide phosphate + ADP + H(+)</text>
        <dbReference type="Rhea" id="RHEA:15769"/>
        <dbReference type="ChEBI" id="CHEBI:2480"/>
        <dbReference type="ChEBI" id="CHEBI:15378"/>
        <dbReference type="ChEBI" id="CHEBI:30616"/>
        <dbReference type="ChEBI" id="CHEBI:58502"/>
        <dbReference type="ChEBI" id="CHEBI:456216"/>
        <dbReference type="EC" id="2.7.1.156"/>
    </reaction>
</comment>
<organism evidence="17 18">
    <name type="scientific">Tolumonas osonensis</name>
    <dbReference type="NCBI Taxonomy" id="675874"/>
    <lineage>
        <taxon>Bacteria</taxon>
        <taxon>Pseudomonadati</taxon>
        <taxon>Pseudomonadota</taxon>
        <taxon>Gammaproteobacteria</taxon>
        <taxon>Aeromonadales</taxon>
        <taxon>Aeromonadaceae</taxon>
        <taxon>Tolumonas</taxon>
    </lineage>
</organism>
<dbReference type="GO" id="GO:0005525">
    <property type="term" value="F:GTP binding"/>
    <property type="evidence" value="ECO:0007669"/>
    <property type="project" value="UniProtKB-UniRule"/>
</dbReference>
<evidence type="ECO:0000256" key="9">
    <source>
        <dbReference type="ARBA" id="ARBA00022679"/>
    </source>
</evidence>
<dbReference type="Gene3D" id="3.40.50.300">
    <property type="entry name" value="P-loop containing nucleotide triphosphate hydrolases"/>
    <property type="match status" value="1"/>
</dbReference>
<dbReference type="RefSeq" id="WP_188025528.1">
    <property type="nucleotide sequence ID" value="NZ_JACHGR010000002.1"/>
</dbReference>
<evidence type="ECO:0000256" key="8">
    <source>
        <dbReference type="ARBA" id="ARBA00022573"/>
    </source>
</evidence>
<evidence type="ECO:0000256" key="12">
    <source>
        <dbReference type="ARBA" id="ARBA00022840"/>
    </source>
</evidence>
<sequence length="182" mass="20170">MILITGGARSGKSRLAEQFAAEQGDNVLYIATSIVTDEEMAQRIAIHQQTRPATWQTHEGFSQLGNVIRDRGAEHDAIMLECITTMITNLMFENTGDIPAETMDFTALENKINHQVDALIDSCRLCPCPVYIVTNEVGFGIVPENLLARRFRDIAGRVNQRLAAFADEVYLVVSGIELKMKG</sequence>
<gene>
    <name evidence="17" type="ORF">HNR75_000590</name>
</gene>
<dbReference type="EC" id="2.7.1.156" evidence="14"/>
<evidence type="ECO:0000256" key="5">
    <source>
        <dbReference type="ARBA" id="ARBA00004692"/>
    </source>
</evidence>
<dbReference type="AlphaFoldDB" id="A0A841G728"/>